<accession>A0A0D0DHU1</accession>
<gene>
    <name evidence="1" type="ORF">PAXRUDRAFT_166153</name>
</gene>
<dbReference type="HOGENOM" id="CLU_1661343_0_0_1"/>
<sequence>MSFRNTALARIMRMGDETLVEPSSNPDLAGFNLLTKVMVKLTKALPKGLGQEVQPGWVDTWTLAAEILFMFTQRAKGLGYKARMLMRNAKVIVCGEVKCTGLLVEQESHGRTGGREWEPLIDKELANLKASMDAMLGETEEVEGLLDHRLVHPGPQWCSWCYTEAHQELV</sequence>
<evidence type="ECO:0000313" key="1">
    <source>
        <dbReference type="EMBL" id="KIK77650.1"/>
    </source>
</evidence>
<dbReference type="InParanoid" id="A0A0D0DHU1"/>
<dbReference type="AlphaFoldDB" id="A0A0D0DHU1"/>
<evidence type="ECO:0000313" key="2">
    <source>
        <dbReference type="Proteomes" id="UP000054538"/>
    </source>
</evidence>
<reference evidence="2" key="2">
    <citation type="submission" date="2015-01" db="EMBL/GenBank/DDBJ databases">
        <title>Evolutionary Origins and Diversification of the Mycorrhizal Mutualists.</title>
        <authorList>
            <consortium name="DOE Joint Genome Institute"/>
            <consortium name="Mycorrhizal Genomics Consortium"/>
            <person name="Kohler A."/>
            <person name="Kuo A."/>
            <person name="Nagy L.G."/>
            <person name="Floudas D."/>
            <person name="Copeland A."/>
            <person name="Barry K.W."/>
            <person name="Cichocki N."/>
            <person name="Veneault-Fourrey C."/>
            <person name="LaButti K."/>
            <person name="Lindquist E.A."/>
            <person name="Lipzen A."/>
            <person name="Lundell T."/>
            <person name="Morin E."/>
            <person name="Murat C."/>
            <person name="Riley R."/>
            <person name="Ohm R."/>
            <person name="Sun H."/>
            <person name="Tunlid A."/>
            <person name="Henrissat B."/>
            <person name="Grigoriev I.V."/>
            <person name="Hibbett D.S."/>
            <person name="Martin F."/>
        </authorList>
    </citation>
    <scope>NUCLEOTIDE SEQUENCE [LARGE SCALE GENOMIC DNA]</scope>
    <source>
        <strain evidence="2">Ve08.2h10</strain>
    </source>
</reference>
<dbReference type="EMBL" id="KN826890">
    <property type="protein sequence ID" value="KIK77650.1"/>
    <property type="molecule type" value="Genomic_DNA"/>
</dbReference>
<dbReference type="Proteomes" id="UP000054538">
    <property type="component" value="Unassembled WGS sequence"/>
</dbReference>
<organism evidence="1 2">
    <name type="scientific">Paxillus rubicundulus Ve08.2h10</name>
    <dbReference type="NCBI Taxonomy" id="930991"/>
    <lineage>
        <taxon>Eukaryota</taxon>
        <taxon>Fungi</taxon>
        <taxon>Dikarya</taxon>
        <taxon>Basidiomycota</taxon>
        <taxon>Agaricomycotina</taxon>
        <taxon>Agaricomycetes</taxon>
        <taxon>Agaricomycetidae</taxon>
        <taxon>Boletales</taxon>
        <taxon>Paxilineae</taxon>
        <taxon>Paxillaceae</taxon>
        <taxon>Paxillus</taxon>
    </lineage>
</organism>
<protein>
    <submittedName>
        <fullName evidence="1">Uncharacterized protein</fullName>
    </submittedName>
</protein>
<reference evidence="1 2" key="1">
    <citation type="submission" date="2014-04" db="EMBL/GenBank/DDBJ databases">
        <authorList>
            <consortium name="DOE Joint Genome Institute"/>
            <person name="Kuo A."/>
            <person name="Kohler A."/>
            <person name="Jargeat P."/>
            <person name="Nagy L.G."/>
            <person name="Floudas D."/>
            <person name="Copeland A."/>
            <person name="Barry K.W."/>
            <person name="Cichocki N."/>
            <person name="Veneault-Fourrey C."/>
            <person name="LaButti K."/>
            <person name="Lindquist E.A."/>
            <person name="Lipzen A."/>
            <person name="Lundell T."/>
            <person name="Morin E."/>
            <person name="Murat C."/>
            <person name="Sun H."/>
            <person name="Tunlid A."/>
            <person name="Henrissat B."/>
            <person name="Grigoriev I.V."/>
            <person name="Hibbett D.S."/>
            <person name="Martin F."/>
            <person name="Nordberg H.P."/>
            <person name="Cantor M.N."/>
            <person name="Hua S.X."/>
        </authorList>
    </citation>
    <scope>NUCLEOTIDE SEQUENCE [LARGE SCALE GENOMIC DNA]</scope>
    <source>
        <strain evidence="1 2">Ve08.2h10</strain>
    </source>
</reference>
<dbReference type="OrthoDB" id="10452484at2759"/>
<name>A0A0D0DHU1_9AGAM</name>
<proteinExistence type="predicted"/>
<keyword evidence="2" id="KW-1185">Reference proteome</keyword>